<gene>
    <name evidence="1" type="ORF">GCM10007047_11230</name>
</gene>
<dbReference type="Proteomes" id="UP000642829">
    <property type="component" value="Unassembled WGS sequence"/>
</dbReference>
<dbReference type="PANTHER" id="PTHR34472">
    <property type="entry name" value="SULFUR CARRIER PROTEIN THIS"/>
    <property type="match status" value="1"/>
</dbReference>
<dbReference type="AlphaFoldDB" id="A0A8J3GDJ6"/>
<dbReference type="InterPro" id="IPR016155">
    <property type="entry name" value="Mopterin_synth/thiamin_S_b"/>
</dbReference>
<dbReference type="Pfam" id="PF02597">
    <property type="entry name" value="ThiS"/>
    <property type="match status" value="1"/>
</dbReference>
<evidence type="ECO:0000313" key="1">
    <source>
        <dbReference type="EMBL" id="GHB97008.1"/>
    </source>
</evidence>
<organism evidence="1 2">
    <name type="scientific">Cerasicoccus arenae</name>
    <dbReference type="NCBI Taxonomy" id="424488"/>
    <lineage>
        <taxon>Bacteria</taxon>
        <taxon>Pseudomonadati</taxon>
        <taxon>Verrucomicrobiota</taxon>
        <taxon>Opitutia</taxon>
        <taxon>Puniceicoccales</taxon>
        <taxon>Cerasicoccaceae</taxon>
        <taxon>Cerasicoccus</taxon>
    </lineage>
</organism>
<reference evidence="1" key="1">
    <citation type="journal article" date="2014" name="Int. J. Syst. Evol. Microbiol.">
        <title>Complete genome sequence of Corynebacterium casei LMG S-19264T (=DSM 44701T), isolated from a smear-ripened cheese.</title>
        <authorList>
            <consortium name="US DOE Joint Genome Institute (JGI-PGF)"/>
            <person name="Walter F."/>
            <person name="Albersmeier A."/>
            <person name="Kalinowski J."/>
            <person name="Ruckert C."/>
        </authorList>
    </citation>
    <scope>NUCLEOTIDE SEQUENCE</scope>
    <source>
        <strain evidence="1">KCTC 12870</strain>
    </source>
</reference>
<dbReference type="NCBIfam" id="TIGR01683">
    <property type="entry name" value="thiS"/>
    <property type="match status" value="1"/>
</dbReference>
<sequence length="67" mass="7078">MIKITANGETFSIAEALPLPDFLAERGQAPERVIVERNGEALTQSETKAATLAQGDVLEIVRIVAGG</sequence>
<dbReference type="RefSeq" id="WP_189512766.1">
    <property type="nucleotide sequence ID" value="NZ_BMXG01000005.1"/>
</dbReference>
<dbReference type="InterPro" id="IPR003749">
    <property type="entry name" value="ThiS/MoaD-like"/>
</dbReference>
<dbReference type="CDD" id="cd00565">
    <property type="entry name" value="Ubl_ThiS"/>
    <property type="match status" value="1"/>
</dbReference>
<protein>
    <recommendedName>
        <fullName evidence="3">Thiamine biosynthesis protein ThiS</fullName>
    </recommendedName>
</protein>
<comment type="caution">
    <text evidence="1">The sequence shown here is derived from an EMBL/GenBank/DDBJ whole genome shotgun (WGS) entry which is preliminary data.</text>
</comment>
<dbReference type="EMBL" id="BMXG01000005">
    <property type="protein sequence ID" value="GHB97008.1"/>
    <property type="molecule type" value="Genomic_DNA"/>
</dbReference>
<name>A0A8J3GDJ6_9BACT</name>
<dbReference type="InterPro" id="IPR012675">
    <property type="entry name" value="Beta-grasp_dom_sf"/>
</dbReference>
<dbReference type="PANTHER" id="PTHR34472:SF1">
    <property type="entry name" value="SULFUR CARRIER PROTEIN THIS"/>
    <property type="match status" value="1"/>
</dbReference>
<evidence type="ECO:0000313" key="2">
    <source>
        <dbReference type="Proteomes" id="UP000642829"/>
    </source>
</evidence>
<dbReference type="InterPro" id="IPR010035">
    <property type="entry name" value="Thi_S"/>
</dbReference>
<proteinExistence type="predicted"/>
<dbReference type="SUPFAM" id="SSF54285">
    <property type="entry name" value="MoaD/ThiS"/>
    <property type="match status" value="1"/>
</dbReference>
<evidence type="ECO:0008006" key="3">
    <source>
        <dbReference type="Google" id="ProtNLM"/>
    </source>
</evidence>
<reference evidence="1" key="2">
    <citation type="submission" date="2020-09" db="EMBL/GenBank/DDBJ databases">
        <authorList>
            <person name="Sun Q."/>
            <person name="Kim S."/>
        </authorList>
    </citation>
    <scope>NUCLEOTIDE SEQUENCE</scope>
    <source>
        <strain evidence="1">KCTC 12870</strain>
    </source>
</reference>
<accession>A0A8J3GDJ6</accession>
<keyword evidence="2" id="KW-1185">Reference proteome</keyword>
<dbReference type="Gene3D" id="3.10.20.30">
    <property type="match status" value="1"/>
</dbReference>